<organism evidence="1">
    <name type="scientific">Arundo donax</name>
    <name type="common">Giant reed</name>
    <name type="synonym">Donax arundinaceus</name>
    <dbReference type="NCBI Taxonomy" id="35708"/>
    <lineage>
        <taxon>Eukaryota</taxon>
        <taxon>Viridiplantae</taxon>
        <taxon>Streptophyta</taxon>
        <taxon>Embryophyta</taxon>
        <taxon>Tracheophyta</taxon>
        <taxon>Spermatophyta</taxon>
        <taxon>Magnoliopsida</taxon>
        <taxon>Liliopsida</taxon>
        <taxon>Poales</taxon>
        <taxon>Poaceae</taxon>
        <taxon>PACMAD clade</taxon>
        <taxon>Arundinoideae</taxon>
        <taxon>Arundineae</taxon>
        <taxon>Arundo</taxon>
    </lineage>
</organism>
<proteinExistence type="predicted"/>
<sequence length="24" mass="2820">MEHLKFTPRFTEVCSLKCTFSCLV</sequence>
<reference evidence="1" key="2">
    <citation type="journal article" date="2015" name="Data Brief">
        <title>Shoot transcriptome of the giant reed, Arundo donax.</title>
        <authorList>
            <person name="Barrero R.A."/>
            <person name="Guerrero F.D."/>
            <person name="Moolhuijzen P."/>
            <person name="Goolsby J.A."/>
            <person name="Tidwell J."/>
            <person name="Bellgard S.E."/>
            <person name="Bellgard M.I."/>
        </authorList>
    </citation>
    <scope>NUCLEOTIDE SEQUENCE</scope>
    <source>
        <tissue evidence="1">Shoot tissue taken approximately 20 cm above the soil surface</tissue>
    </source>
</reference>
<evidence type="ECO:0000313" key="1">
    <source>
        <dbReference type="EMBL" id="JAD71216.1"/>
    </source>
</evidence>
<dbReference type="EMBL" id="GBRH01226679">
    <property type="protein sequence ID" value="JAD71216.1"/>
    <property type="molecule type" value="Transcribed_RNA"/>
</dbReference>
<accession>A0A0A9C6M7</accession>
<dbReference type="AlphaFoldDB" id="A0A0A9C6M7"/>
<name>A0A0A9C6M7_ARUDO</name>
<protein>
    <submittedName>
        <fullName evidence="1">Uncharacterized protein</fullName>
    </submittedName>
</protein>
<reference evidence="1" key="1">
    <citation type="submission" date="2014-09" db="EMBL/GenBank/DDBJ databases">
        <authorList>
            <person name="Magalhaes I.L.F."/>
            <person name="Oliveira U."/>
            <person name="Santos F.R."/>
            <person name="Vidigal T.H.D.A."/>
            <person name="Brescovit A.D."/>
            <person name="Santos A.J."/>
        </authorList>
    </citation>
    <scope>NUCLEOTIDE SEQUENCE</scope>
    <source>
        <tissue evidence="1">Shoot tissue taken approximately 20 cm above the soil surface</tissue>
    </source>
</reference>